<dbReference type="RefSeq" id="XP_024881517.1">
    <property type="nucleotide sequence ID" value="XM_025025749.1"/>
</dbReference>
<dbReference type="Proteomes" id="UP000504618">
    <property type="component" value="Unplaced"/>
</dbReference>
<organism evidence="6 7">
    <name type="scientific">Temnothorax curvispinosus</name>
    <dbReference type="NCBI Taxonomy" id="300111"/>
    <lineage>
        <taxon>Eukaryota</taxon>
        <taxon>Metazoa</taxon>
        <taxon>Ecdysozoa</taxon>
        <taxon>Arthropoda</taxon>
        <taxon>Hexapoda</taxon>
        <taxon>Insecta</taxon>
        <taxon>Pterygota</taxon>
        <taxon>Neoptera</taxon>
        <taxon>Endopterygota</taxon>
        <taxon>Hymenoptera</taxon>
        <taxon>Apocrita</taxon>
        <taxon>Aculeata</taxon>
        <taxon>Formicoidea</taxon>
        <taxon>Formicidae</taxon>
        <taxon>Myrmicinae</taxon>
        <taxon>Temnothorax</taxon>
    </lineage>
</organism>
<keyword evidence="6" id="KW-1185">Reference proteome</keyword>
<sequence length="806" mass="90800">MEICIDSLESARNAVKGGASRLEVCAALSEGGLTPSPGLIRQIRNFTTIPLYAMIRIRCGDFVYSPEEINVMLHDLKILKDHYANGFVFGALTPDCEIDVVACEKIVSAARPLPVTFSRAFDLTTDPVKSMEVLADLGFQRILTSGQKNTALEGLELIKTLLLKARKLVIMPGAGITKDNIREIMKSGAKEFHASAKKRKIVVHGANRVRMGVNEDDFVNVTDKELVEELVEIIKKESVTSNGARIVFATDDYFGVAENLLKEEEPVQQDGWIWQYLITKTNLEPGYPSISKKFFVRYNINHRGVTHVRLNIFPSGGIARLRIYGKIVQHVYQQSRFAEFDLISRIHDGRCVSYSSKHSGHPNNLLKPGNPINADDGWETVKTMPNMPLMAQKSIVEMARNNVNFFWELFYILRHIENEMEINKNVQELGTMEDQEVYELSSRENGARIVFATDDYFGVAENLLKEEEPVQQEGFTNFGNRIMDGWVTKSRHEKKLDFAIIEFAADVKIDFICIDTAFFTNNFPNQFSIQSARRAIPVHIQNRTGRLGQSATLSEMKRINQIHSEAWPDLLTTTSLEPGYPSVSKKFFVKCNTNWPSVTHLRLNIFPNGGVARLRVYGKTVHGLYQQPSDFVRFDLISRIYNGRCVSYSSKHSGHPNNLLKPGSPINSDDGWETAKNMPNMKNIPLVAQQSEQSVVGEARDDVEWAIFMLGHIGKVHYVIIDTTYVKGNAPSFVHVEGLSFPAMTWLTLIPETKVIEGTEQIILTLENTDTFMTEVKLTIKPSSSINRFRAFGTCLFHETGQSCAN</sequence>
<feature type="domain" description="Allantoicase" evidence="5">
    <location>
        <begin position="274"/>
        <end position="327"/>
    </location>
</feature>
<dbReference type="HAMAP" id="MF_00795">
    <property type="entry name" value="CutC"/>
    <property type="match status" value="1"/>
</dbReference>
<evidence type="ECO:0000256" key="4">
    <source>
        <dbReference type="ARBA" id="ARBA00031078"/>
    </source>
</evidence>
<dbReference type="GO" id="GO:0000256">
    <property type="term" value="P:allantoin catabolic process"/>
    <property type="evidence" value="ECO:0007669"/>
    <property type="project" value="InterPro"/>
</dbReference>
<dbReference type="Pfam" id="PF03932">
    <property type="entry name" value="CutC"/>
    <property type="match status" value="1"/>
</dbReference>
<evidence type="ECO:0000313" key="6">
    <source>
        <dbReference type="Proteomes" id="UP000504618"/>
    </source>
</evidence>
<dbReference type="OrthoDB" id="7392499at2759"/>
<gene>
    <name evidence="7" type="primary">LOC112460851</name>
</gene>
<feature type="domain" description="Allantoicase" evidence="5">
    <location>
        <begin position="446"/>
        <end position="620"/>
    </location>
</feature>
<accession>A0A6J1QGR0</accession>
<reference evidence="7" key="1">
    <citation type="submission" date="2025-08" db="UniProtKB">
        <authorList>
            <consortium name="RefSeq"/>
        </authorList>
    </citation>
    <scope>IDENTIFICATION</scope>
    <source>
        <tissue evidence="7">Whole body</tissue>
    </source>
</reference>
<comment type="similarity">
    <text evidence="2">Belongs to the allantoicase family.</text>
</comment>
<dbReference type="InterPro" id="IPR036822">
    <property type="entry name" value="CutC-like_dom_sf"/>
</dbReference>
<dbReference type="Gene3D" id="3.20.20.380">
    <property type="entry name" value="Copper homeostasis (CutC) domain"/>
    <property type="match status" value="1"/>
</dbReference>
<dbReference type="InterPro" id="IPR005627">
    <property type="entry name" value="CutC-like"/>
</dbReference>
<dbReference type="PANTHER" id="PTHR12045">
    <property type="entry name" value="ALLANTOICASE"/>
    <property type="match status" value="1"/>
</dbReference>
<proteinExistence type="inferred from homology"/>
<dbReference type="Pfam" id="PF03561">
    <property type="entry name" value="Allantoicase"/>
    <property type="match status" value="3"/>
</dbReference>
<dbReference type="Gene3D" id="2.60.120.260">
    <property type="entry name" value="Galactose-binding domain-like"/>
    <property type="match status" value="4"/>
</dbReference>
<dbReference type="GeneID" id="112460851"/>
<feature type="domain" description="Allantoicase" evidence="5">
    <location>
        <begin position="643"/>
        <end position="794"/>
    </location>
</feature>
<name>A0A6J1QGR0_9HYME</name>
<comment type="similarity">
    <text evidence="1">Belongs to the CutC family.</text>
</comment>
<dbReference type="GO" id="GO:0004037">
    <property type="term" value="F:allantoicase activity"/>
    <property type="evidence" value="ECO:0007669"/>
    <property type="project" value="InterPro"/>
</dbReference>
<evidence type="ECO:0000256" key="1">
    <source>
        <dbReference type="ARBA" id="ARBA00007768"/>
    </source>
</evidence>
<evidence type="ECO:0000256" key="3">
    <source>
        <dbReference type="ARBA" id="ARBA00019014"/>
    </source>
</evidence>
<protein>
    <recommendedName>
        <fullName evidence="3">Copper homeostasis protein cutC homolog</fullName>
    </recommendedName>
    <alternativeName>
        <fullName evidence="4">Allantoate amidinohydrolase</fullName>
    </alternativeName>
</protein>
<evidence type="ECO:0000259" key="5">
    <source>
        <dbReference type="Pfam" id="PF03561"/>
    </source>
</evidence>
<evidence type="ECO:0000256" key="2">
    <source>
        <dbReference type="ARBA" id="ARBA00009242"/>
    </source>
</evidence>
<dbReference type="InterPro" id="IPR005164">
    <property type="entry name" value="Allantoicase"/>
</dbReference>
<dbReference type="SUPFAM" id="SSF49785">
    <property type="entry name" value="Galactose-binding domain-like"/>
    <property type="match status" value="4"/>
</dbReference>
<dbReference type="InterPro" id="IPR008979">
    <property type="entry name" value="Galactose-bd-like_sf"/>
</dbReference>
<dbReference type="FunFam" id="3.20.20.380:FF:000001">
    <property type="entry name" value="Copper homeostasis protein CutC"/>
    <property type="match status" value="1"/>
</dbReference>
<dbReference type="AlphaFoldDB" id="A0A6J1QGR0"/>
<evidence type="ECO:0000313" key="7">
    <source>
        <dbReference type="RefSeq" id="XP_024881517.1"/>
    </source>
</evidence>
<dbReference type="PANTHER" id="PTHR12045:SF3">
    <property type="entry name" value="INACTIVE ALLANTOICASE-RELATED"/>
    <property type="match status" value="1"/>
</dbReference>
<dbReference type="SUPFAM" id="SSF110395">
    <property type="entry name" value="CutC-like"/>
    <property type="match status" value="1"/>
</dbReference>
<dbReference type="InterPro" id="IPR015908">
    <property type="entry name" value="Allantoicase_dom"/>
</dbReference>